<dbReference type="EMBL" id="QJKJ01010494">
    <property type="protein sequence ID" value="RDX73529.1"/>
    <property type="molecule type" value="Genomic_DNA"/>
</dbReference>
<comment type="caution">
    <text evidence="3">The sequence shown here is derived from an EMBL/GenBank/DDBJ whole genome shotgun (WGS) entry which is preliminary data.</text>
</comment>
<evidence type="ECO:0000313" key="3">
    <source>
        <dbReference type="EMBL" id="RDX73529.1"/>
    </source>
</evidence>
<sequence length="220" mass="26374">WFWVKQGYSIQVKAPALQSLRYWSHCLKGQWRRTFERRHDNLLHLLDYYDPLARCFTFRDFQIAPTLEEYERLLGLPLEGLAQYFHQDRLPSWATIAMLLRVSEGEMLRAKKKPKRIYLEDRLLRLREKDNWPAIIDIFGLLLYGILLFPQLWKSILAKTYYTLHHCSQQGEGNLRCNTSLLYLWLTSHLFHCKNKTKCPIEDFKWSWIKKCPKNAGPNN</sequence>
<keyword evidence="1" id="KW-1133">Transmembrane helix</keyword>
<evidence type="ECO:0000313" key="4">
    <source>
        <dbReference type="Proteomes" id="UP000257109"/>
    </source>
</evidence>
<feature type="non-terminal residue" evidence="3">
    <location>
        <position position="220"/>
    </location>
</feature>
<evidence type="ECO:0000259" key="2">
    <source>
        <dbReference type="Pfam" id="PF24924"/>
    </source>
</evidence>
<organism evidence="3 4">
    <name type="scientific">Mucuna pruriens</name>
    <name type="common">Velvet bean</name>
    <name type="synonym">Dolichos pruriens</name>
    <dbReference type="NCBI Taxonomy" id="157652"/>
    <lineage>
        <taxon>Eukaryota</taxon>
        <taxon>Viridiplantae</taxon>
        <taxon>Streptophyta</taxon>
        <taxon>Embryophyta</taxon>
        <taxon>Tracheophyta</taxon>
        <taxon>Spermatophyta</taxon>
        <taxon>Magnoliopsida</taxon>
        <taxon>eudicotyledons</taxon>
        <taxon>Gunneridae</taxon>
        <taxon>Pentapetalae</taxon>
        <taxon>rosids</taxon>
        <taxon>fabids</taxon>
        <taxon>Fabales</taxon>
        <taxon>Fabaceae</taxon>
        <taxon>Papilionoideae</taxon>
        <taxon>50 kb inversion clade</taxon>
        <taxon>NPAAA clade</taxon>
        <taxon>indigoferoid/millettioid clade</taxon>
        <taxon>Phaseoleae</taxon>
        <taxon>Mucuna</taxon>
    </lineage>
</organism>
<dbReference type="PANTHER" id="PTHR48154">
    <property type="entry name" value="PROTEIN, PUTATIVE-RELATED"/>
    <property type="match status" value="1"/>
</dbReference>
<accession>A0A371F5H0</accession>
<dbReference type="AlphaFoldDB" id="A0A371F5H0"/>
<keyword evidence="1" id="KW-0812">Transmembrane</keyword>
<dbReference type="PANTHER" id="PTHR48154:SF1">
    <property type="entry name" value="PROTEIN, PUTATIVE-RELATED"/>
    <property type="match status" value="1"/>
</dbReference>
<feature type="domain" description="DUF7745" evidence="2">
    <location>
        <begin position="155"/>
        <end position="207"/>
    </location>
</feature>
<dbReference type="OrthoDB" id="1743443at2759"/>
<dbReference type="Pfam" id="PF24924">
    <property type="entry name" value="DUF7745"/>
    <property type="match status" value="2"/>
</dbReference>
<name>A0A371F5H0_MUCPR</name>
<proteinExistence type="predicted"/>
<dbReference type="InterPro" id="IPR056647">
    <property type="entry name" value="DUF7745"/>
</dbReference>
<gene>
    <name evidence="3" type="ORF">CR513_46852</name>
</gene>
<feature type="transmembrane region" description="Helical" evidence="1">
    <location>
        <begin position="132"/>
        <end position="153"/>
    </location>
</feature>
<dbReference type="Proteomes" id="UP000257109">
    <property type="component" value="Unassembled WGS sequence"/>
</dbReference>
<feature type="domain" description="DUF7745" evidence="2">
    <location>
        <begin position="40"/>
        <end position="151"/>
    </location>
</feature>
<keyword evidence="1" id="KW-0472">Membrane</keyword>
<feature type="non-terminal residue" evidence="3">
    <location>
        <position position="1"/>
    </location>
</feature>
<protein>
    <recommendedName>
        <fullName evidence="2">DUF7745 domain-containing protein</fullName>
    </recommendedName>
</protein>
<reference evidence="3" key="1">
    <citation type="submission" date="2018-05" db="EMBL/GenBank/DDBJ databases">
        <title>Draft genome of Mucuna pruriens seed.</title>
        <authorList>
            <person name="Nnadi N.E."/>
            <person name="Vos R."/>
            <person name="Hasami M.H."/>
            <person name="Devisetty U.K."/>
            <person name="Aguiy J.C."/>
        </authorList>
    </citation>
    <scope>NUCLEOTIDE SEQUENCE [LARGE SCALE GENOMIC DNA]</scope>
    <source>
        <strain evidence="3">JCA_2017</strain>
    </source>
</reference>
<evidence type="ECO:0000256" key="1">
    <source>
        <dbReference type="SAM" id="Phobius"/>
    </source>
</evidence>
<keyword evidence="4" id="KW-1185">Reference proteome</keyword>